<evidence type="ECO:0000256" key="4">
    <source>
        <dbReference type="ARBA" id="ARBA00023027"/>
    </source>
</evidence>
<feature type="region of interest" description="Disordered" evidence="7">
    <location>
        <begin position="973"/>
        <end position="1001"/>
    </location>
</feature>
<protein>
    <recommendedName>
        <fullName evidence="2">L-glutamate gamma-semialdehyde dehydrogenase</fullName>
        <ecNumber evidence="2">1.2.1.88</ecNumber>
    </recommendedName>
</protein>
<keyword evidence="3" id="KW-0560">Oxidoreductase</keyword>
<dbReference type="EC" id="1.2.1.88" evidence="2"/>
<evidence type="ECO:0000256" key="1">
    <source>
        <dbReference type="ARBA" id="ARBA00004786"/>
    </source>
</evidence>
<accession>A0A7R8ZHD2</accession>
<dbReference type="PANTHER" id="PTHR42862:SF1">
    <property type="entry name" value="DELTA-1-PYRROLINE-5-CARBOXYLATE DEHYDROGENASE 2, ISOFORM A-RELATED"/>
    <property type="match status" value="1"/>
</dbReference>
<evidence type="ECO:0000259" key="9">
    <source>
        <dbReference type="Pfam" id="PF10223"/>
    </source>
</evidence>
<feature type="compositionally biased region" description="Low complexity" evidence="7">
    <location>
        <begin position="834"/>
        <end position="852"/>
    </location>
</feature>
<feature type="domain" description="Menorin-like" evidence="9">
    <location>
        <begin position="626"/>
        <end position="665"/>
    </location>
</feature>
<evidence type="ECO:0000256" key="5">
    <source>
        <dbReference type="ARBA" id="ARBA00044953"/>
    </source>
</evidence>
<feature type="region of interest" description="Disordered" evidence="7">
    <location>
        <begin position="820"/>
        <end position="856"/>
    </location>
</feature>
<dbReference type="Pfam" id="PF10223">
    <property type="entry name" value="Menorin_N"/>
    <property type="match status" value="2"/>
</dbReference>
<dbReference type="InterPro" id="IPR019356">
    <property type="entry name" value="Menorin_dom"/>
</dbReference>
<dbReference type="InterPro" id="IPR050485">
    <property type="entry name" value="Proline_metab_enzyme"/>
</dbReference>
<evidence type="ECO:0000256" key="3">
    <source>
        <dbReference type="ARBA" id="ARBA00023002"/>
    </source>
</evidence>
<feature type="domain" description="Menorin-like" evidence="9">
    <location>
        <begin position="993"/>
        <end position="1205"/>
    </location>
</feature>
<dbReference type="GO" id="GO:0010133">
    <property type="term" value="P:L-proline catabolic process to L-glutamate"/>
    <property type="evidence" value="ECO:0007669"/>
    <property type="project" value="TreeGrafter"/>
</dbReference>
<dbReference type="Gene3D" id="3.40.309.10">
    <property type="entry name" value="Aldehyde Dehydrogenase, Chain A, domain 2"/>
    <property type="match status" value="1"/>
</dbReference>
<keyword evidence="4" id="KW-0520">NAD</keyword>
<dbReference type="InterPro" id="IPR016163">
    <property type="entry name" value="Ald_DH_C"/>
</dbReference>
<dbReference type="InterPro" id="IPR016160">
    <property type="entry name" value="Ald_DH_CS_CYS"/>
</dbReference>
<organism evidence="10">
    <name type="scientific">Cyprideis torosa</name>
    <dbReference type="NCBI Taxonomy" id="163714"/>
    <lineage>
        <taxon>Eukaryota</taxon>
        <taxon>Metazoa</taxon>
        <taxon>Ecdysozoa</taxon>
        <taxon>Arthropoda</taxon>
        <taxon>Crustacea</taxon>
        <taxon>Oligostraca</taxon>
        <taxon>Ostracoda</taxon>
        <taxon>Podocopa</taxon>
        <taxon>Podocopida</taxon>
        <taxon>Cytherocopina</taxon>
        <taxon>Cytheroidea</taxon>
        <taxon>Cytherideidae</taxon>
        <taxon>Cyprideis</taxon>
    </lineage>
</organism>
<dbReference type="GO" id="GO:0005759">
    <property type="term" value="C:mitochondrial matrix"/>
    <property type="evidence" value="ECO:0007669"/>
    <property type="project" value="TreeGrafter"/>
</dbReference>
<comment type="similarity">
    <text evidence="5">Belongs to the menorin family.</text>
</comment>
<dbReference type="OrthoDB" id="5322683at2759"/>
<sequence>MDGTSLEKSYVDNVALVEYLPGSPERKLLMQKLGEWSDKITDVPLVIGGKEFRNGLIRTQVCPHNHQKALAKFYYADEGMINKAILECQKARPEWERLHMKDRIAIFMKMADLCAGKYRQDLNAVTIFNAHFAQTLTHWQPISPDLKETKNSMRYRSLEGFVASICPFNFTAIGGNLGTAPTLMGNCTLWKPSDTACLSNYLIFKICEEAGMPPGVINFVPSDGPVFGKTIVSSPSLSAINFTGSLPTFTWLWQNVGTNLNIYNNFPRLVGEVGGKNYHFVLPDVDDLESVAALTIRSAFEYGGQKCSACSRLYVPQSLWKQLKKRMLDMLSHVKMGDPAKPEMFLGAVIDERAFDRIKSYLNFARLSSDCRILVGGNADKSIGFFIEPTIVETTNPTNKLMTEEIFGPLLTVYVYDDRRVADMPKLITNSTRFALTGAIFCKDDNTASSLMEQLRFSCGNFYINDKSTGSVVCQQPFGGGRMSGTNDKAGGPHYLLRFANPQAVLGLRAGENGDPDEDHELELWRQYYETLGEQRVPKKQLLYGETFSDVRVTSRGRFTPDATVLEIFSAAPVYVFLSIVRHFWETFKMRFFELVNYILALLDIRPFPRASRSMGPTRETFFPSDVGKVTWAHRVNSKDELFFALNGDAMMIEADILMGTVVPKKSHSEESAERRFSVLDGEENLLEASSIIPRGGLGKLLLYPPEVATTGAFVLTPKSSAPSSKGAQKVSTVVELAASDQRSSAVGLDVVSLKIKPGFATEAVLNPLPEMVSKGRDKKDQKSDERDIIAENPRYLIVFKNRKVTKKIKVSDGKVSESAKAWSDPEFQHRSGKNGSSQKKKVGSVSDSGTSFNKAEVLGNSPEVAALSWTQGDSMSYSKGHADATDVTGTSADVAGVPESLFEVGNVYETSVDEAKISAAYKDSDKIVEDSLDGAKFLVTTAAPSKVVDEAVIPKTVLAEVLNAVEVIDPSLSGTRQRPSSGSEAEAEEMEEYEEEDSEPSVLIPIMAHPPHKTSDLSFQEFIDRLGNQGRGIKLDFKDIEAVEPCLKILKEKESEFSSVPIWLNADIIRGPVQAREPLDGDRFLRLCKRYFPDATLSLGWTVRVPSGWSPRVPTTTYTLEHMRAMMDMLFRNDVSQPVTFPIWALFVPQATTEISWLLNSVPNSTLTIWGGPMDALLHNRDRLTALREMFGKHRVFYDLPYKLNF</sequence>
<dbReference type="SUPFAM" id="SSF53720">
    <property type="entry name" value="ALDH-like"/>
    <property type="match status" value="1"/>
</dbReference>
<dbReference type="Gene3D" id="3.40.605.10">
    <property type="entry name" value="Aldehyde Dehydrogenase, Chain A, domain 1"/>
    <property type="match status" value="2"/>
</dbReference>
<evidence type="ECO:0000313" key="10">
    <source>
        <dbReference type="EMBL" id="CAD7224339.1"/>
    </source>
</evidence>
<name>A0A7R8ZHD2_9CRUS</name>
<evidence type="ECO:0000256" key="2">
    <source>
        <dbReference type="ARBA" id="ARBA00012884"/>
    </source>
</evidence>
<evidence type="ECO:0000256" key="6">
    <source>
        <dbReference type="ARBA" id="ARBA00048142"/>
    </source>
</evidence>
<proteinExistence type="inferred from homology"/>
<gene>
    <name evidence="10" type="ORF">CTOB1V02_LOCUS2306</name>
</gene>
<feature type="compositionally biased region" description="Acidic residues" evidence="7">
    <location>
        <begin position="986"/>
        <end position="1000"/>
    </location>
</feature>
<feature type="domain" description="Aldehyde dehydrogenase" evidence="8">
    <location>
        <begin position="131"/>
        <end position="504"/>
    </location>
</feature>
<dbReference type="InterPro" id="IPR016162">
    <property type="entry name" value="Ald_DH_N"/>
</dbReference>
<reference evidence="10" key="1">
    <citation type="submission" date="2020-11" db="EMBL/GenBank/DDBJ databases">
        <authorList>
            <person name="Tran Van P."/>
        </authorList>
    </citation>
    <scope>NUCLEOTIDE SEQUENCE</scope>
</reference>
<dbReference type="AlphaFoldDB" id="A0A7R8ZHD2"/>
<dbReference type="PROSITE" id="PS00070">
    <property type="entry name" value="ALDEHYDE_DEHYDR_CYS"/>
    <property type="match status" value="1"/>
</dbReference>
<evidence type="ECO:0000256" key="7">
    <source>
        <dbReference type="SAM" id="MobiDB-lite"/>
    </source>
</evidence>
<comment type="catalytic activity">
    <reaction evidence="6">
        <text>L-glutamate 5-semialdehyde + NAD(+) + H2O = L-glutamate + NADH + 2 H(+)</text>
        <dbReference type="Rhea" id="RHEA:30235"/>
        <dbReference type="ChEBI" id="CHEBI:15377"/>
        <dbReference type="ChEBI" id="CHEBI:15378"/>
        <dbReference type="ChEBI" id="CHEBI:29985"/>
        <dbReference type="ChEBI" id="CHEBI:57540"/>
        <dbReference type="ChEBI" id="CHEBI:57945"/>
        <dbReference type="ChEBI" id="CHEBI:58066"/>
        <dbReference type="EC" id="1.2.1.88"/>
    </reaction>
</comment>
<dbReference type="FunFam" id="3.40.309.10:FF:000005">
    <property type="entry name" value="1-pyrroline-5-carboxylate dehydrogenase 1"/>
    <property type="match status" value="1"/>
</dbReference>
<dbReference type="Pfam" id="PF00171">
    <property type="entry name" value="Aldedh"/>
    <property type="match status" value="1"/>
</dbReference>
<dbReference type="InterPro" id="IPR015590">
    <property type="entry name" value="Aldehyde_DH_dom"/>
</dbReference>
<dbReference type="GO" id="GO:0003842">
    <property type="term" value="F:L-glutamate gamma-semialdehyde dehydrogenase activity"/>
    <property type="evidence" value="ECO:0007669"/>
    <property type="project" value="UniProtKB-EC"/>
</dbReference>
<evidence type="ECO:0000259" key="8">
    <source>
        <dbReference type="Pfam" id="PF00171"/>
    </source>
</evidence>
<dbReference type="EMBL" id="OB660352">
    <property type="protein sequence ID" value="CAD7224339.1"/>
    <property type="molecule type" value="Genomic_DNA"/>
</dbReference>
<dbReference type="InterPro" id="IPR016161">
    <property type="entry name" value="Ald_DH/histidinol_DH"/>
</dbReference>
<comment type="pathway">
    <text evidence="1">Amino-acid degradation; L-proline degradation into L-glutamate; L-glutamate from L-proline: step 2/2.</text>
</comment>
<dbReference type="PANTHER" id="PTHR42862">
    <property type="entry name" value="DELTA-1-PYRROLINE-5-CARBOXYLATE DEHYDROGENASE 1, ISOFORM A-RELATED"/>
    <property type="match status" value="1"/>
</dbReference>